<keyword evidence="8" id="KW-1185">Reference proteome</keyword>
<keyword evidence="6" id="KW-0413">Isomerase</keyword>
<evidence type="ECO:0000256" key="1">
    <source>
        <dbReference type="ARBA" id="ARBA00000185"/>
    </source>
</evidence>
<dbReference type="SMART" id="SM00433">
    <property type="entry name" value="TOP2c"/>
    <property type="match status" value="1"/>
</dbReference>
<dbReference type="Gene3D" id="3.30.230.10">
    <property type="match status" value="1"/>
</dbReference>
<evidence type="ECO:0000256" key="2">
    <source>
        <dbReference type="ARBA" id="ARBA00001946"/>
    </source>
</evidence>
<dbReference type="EC" id="5.6.2.2" evidence="3"/>
<evidence type="ECO:0000256" key="3">
    <source>
        <dbReference type="ARBA" id="ARBA00012895"/>
    </source>
</evidence>
<dbReference type="InterPro" id="IPR001241">
    <property type="entry name" value="Topo_IIA"/>
</dbReference>
<sequence>MYIGPVEPREEVSWVLAGSDDDWRLKEEMLRISPGFVQIFNEILVNAADRQFSSTDGEGMTAIRVDVDSKEGEIVVFCDGGPIPIVQKESGMWVPTLVFSEFMSGDNFDDSKQRFIGGRNGIGAKATNAFSSLFEVEVFDPSTGYHFKQRWEQNMAVEHEPQILSLQPDAPQNGAVQVRFRPDLKRFGLRSINQNHMRLIRSRVFDVAACVRPSIGVWFNGERVAARGFRDYAVHVLGEDVAVTTIEDESGRPRAEIAAAFAGDNGFAAIGMVNAIRCSSGTHVERVSRQLGEGIAALAPRKRRVQPKEVQRFLRLVVKVLVDSPDFDSRRASPPRLRTWVSSSGCRAISLTRWPASECWRRHLAPSSSRRAWTT</sequence>
<dbReference type="SUPFAM" id="SSF54211">
    <property type="entry name" value="Ribosomal protein S5 domain 2-like"/>
    <property type="match status" value="1"/>
</dbReference>
<evidence type="ECO:0000313" key="8">
    <source>
        <dbReference type="Proteomes" id="UP001189429"/>
    </source>
</evidence>
<dbReference type="InterPro" id="IPR020568">
    <property type="entry name" value="Ribosomal_Su5_D2-typ_SF"/>
</dbReference>
<dbReference type="SUPFAM" id="SSF55874">
    <property type="entry name" value="ATPase domain of HSP90 chaperone/DNA topoisomerase II/histidine kinase"/>
    <property type="match status" value="1"/>
</dbReference>
<dbReference type="InterPro" id="IPR050634">
    <property type="entry name" value="DNA_Topoisomerase_II"/>
</dbReference>
<gene>
    <name evidence="7" type="ORF">PCOR1329_LOCUS19524</name>
</gene>
<comment type="caution">
    <text evidence="7">The sequence shown here is derived from an EMBL/GenBank/DDBJ whole genome shotgun (WGS) entry which is preliminary data.</text>
</comment>
<dbReference type="Proteomes" id="UP001189429">
    <property type="component" value="Unassembled WGS sequence"/>
</dbReference>
<dbReference type="Gene3D" id="3.30.565.10">
    <property type="entry name" value="Histidine kinase-like ATPase, C-terminal domain"/>
    <property type="match status" value="1"/>
</dbReference>
<dbReference type="EMBL" id="CAUYUJ010006236">
    <property type="protein sequence ID" value="CAK0816653.1"/>
    <property type="molecule type" value="Genomic_DNA"/>
</dbReference>
<evidence type="ECO:0000313" key="7">
    <source>
        <dbReference type="EMBL" id="CAK0816653.1"/>
    </source>
</evidence>
<dbReference type="PANTHER" id="PTHR10169:SF38">
    <property type="entry name" value="DNA TOPOISOMERASE 2"/>
    <property type="match status" value="1"/>
</dbReference>
<comment type="cofactor">
    <cofactor evidence="2">
        <name>Mg(2+)</name>
        <dbReference type="ChEBI" id="CHEBI:18420"/>
    </cofactor>
</comment>
<keyword evidence="4" id="KW-0799">Topoisomerase</keyword>
<proteinExistence type="predicted"/>
<dbReference type="PANTHER" id="PTHR10169">
    <property type="entry name" value="DNA TOPOISOMERASE/GYRASE"/>
    <property type="match status" value="1"/>
</dbReference>
<protein>
    <recommendedName>
        <fullName evidence="3">DNA topoisomerase (ATP-hydrolyzing)</fullName>
        <ecNumber evidence="3">5.6.2.2</ecNumber>
    </recommendedName>
</protein>
<organism evidence="7 8">
    <name type="scientific">Prorocentrum cordatum</name>
    <dbReference type="NCBI Taxonomy" id="2364126"/>
    <lineage>
        <taxon>Eukaryota</taxon>
        <taxon>Sar</taxon>
        <taxon>Alveolata</taxon>
        <taxon>Dinophyceae</taxon>
        <taxon>Prorocentrales</taxon>
        <taxon>Prorocentraceae</taxon>
        <taxon>Prorocentrum</taxon>
    </lineage>
</organism>
<keyword evidence="5" id="KW-0238">DNA-binding</keyword>
<dbReference type="InterPro" id="IPR036890">
    <property type="entry name" value="HATPase_C_sf"/>
</dbReference>
<comment type="catalytic activity">
    <reaction evidence="1">
        <text>ATP-dependent breakage, passage and rejoining of double-stranded DNA.</text>
        <dbReference type="EC" id="5.6.2.2"/>
    </reaction>
</comment>
<evidence type="ECO:0000256" key="5">
    <source>
        <dbReference type="ARBA" id="ARBA00023125"/>
    </source>
</evidence>
<evidence type="ECO:0000256" key="6">
    <source>
        <dbReference type="ARBA" id="ARBA00023235"/>
    </source>
</evidence>
<reference evidence="7" key="1">
    <citation type="submission" date="2023-10" db="EMBL/GenBank/DDBJ databases">
        <authorList>
            <person name="Chen Y."/>
            <person name="Shah S."/>
            <person name="Dougan E. K."/>
            <person name="Thang M."/>
            <person name="Chan C."/>
        </authorList>
    </citation>
    <scope>NUCLEOTIDE SEQUENCE [LARGE SCALE GENOMIC DNA]</scope>
</reference>
<name>A0ABN9RCD7_9DINO</name>
<accession>A0ABN9RCD7</accession>
<dbReference type="PRINTS" id="PR00418">
    <property type="entry name" value="TPI2FAMILY"/>
</dbReference>
<evidence type="ECO:0000256" key="4">
    <source>
        <dbReference type="ARBA" id="ARBA00023029"/>
    </source>
</evidence>
<dbReference type="InterPro" id="IPR014721">
    <property type="entry name" value="Ribsml_uS5_D2-typ_fold_subgr"/>
</dbReference>